<evidence type="ECO:0000259" key="1">
    <source>
        <dbReference type="Pfam" id="PF13619"/>
    </source>
</evidence>
<protein>
    <submittedName>
        <fullName evidence="2">KTSC domain-containing protein</fullName>
    </submittedName>
</protein>
<reference evidence="2 3" key="1">
    <citation type="submission" date="2022-07" db="EMBL/GenBank/DDBJ databases">
        <title>Mucilaginibacter sp. JC4.</title>
        <authorList>
            <person name="Le V."/>
            <person name="Ko S.-R."/>
            <person name="Ahn C.-Y."/>
            <person name="Oh H.-M."/>
        </authorList>
    </citation>
    <scope>NUCLEOTIDE SEQUENCE [LARGE SCALE GENOMIC DNA]</scope>
    <source>
        <strain evidence="2 3">JC4</strain>
    </source>
</reference>
<organism evidence="2 3">
    <name type="scientific">Mucilaginibacter aquariorum</name>
    <dbReference type="NCBI Taxonomy" id="2967225"/>
    <lineage>
        <taxon>Bacteria</taxon>
        <taxon>Pseudomonadati</taxon>
        <taxon>Bacteroidota</taxon>
        <taxon>Sphingobacteriia</taxon>
        <taxon>Sphingobacteriales</taxon>
        <taxon>Sphingobacteriaceae</taxon>
        <taxon>Mucilaginibacter</taxon>
    </lineage>
</organism>
<comment type="caution">
    <text evidence="2">The sequence shown here is derived from an EMBL/GenBank/DDBJ whole genome shotgun (WGS) entry which is preliminary data.</text>
</comment>
<gene>
    <name evidence="2" type="ORF">NPE20_05985</name>
</gene>
<keyword evidence="3" id="KW-1185">Reference proteome</keyword>
<evidence type="ECO:0000313" key="3">
    <source>
        <dbReference type="Proteomes" id="UP001204376"/>
    </source>
</evidence>
<sequence>MPSAVIAAYDYDADTETLTVRYRSGKVYNYLQVPEKVYKEMRATMAKGIFLNKNIKGKYPFVDVTPT</sequence>
<dbReference type="Pfam" id="PF13619">
    <property type="entry name" value="KTSC"/>
    <property type="match status" value="1"/>
</dbReference>
<dbReference type="RefSeq" id="WP_256537698.1">
    <property type="nucleotide sequence ID" value="NZ_JANHOH010000001.1"/>
</dbReference>
<name>A0ABT1SYU1_9SPHI</name>
<accession>A0ABT1SYU1</accession>
<dbReference type="EMBL" id="JANHOH010000001">
    <property type="protein sequence ID" value="MCQ6957494.1"/>
    <property type="molecule type" value="Genomic_DNA"/>
</dbReference>
<proteinExistence type="predicted"/>
<dbReference type="Proteomes" id="UP001204376">
    <property type="component" value="Unassembled WGS sequence"/>
</dbReference>
<feature type="domain" description="KTSC" evidence="1">
    <location>
        <begin position="3"/>
        <end position="59"/>
    </location>
</feature>
<evidence type="ECO:0000313" key="2">
    <source>
        <dbReference type="EMBL" id="MCQ6957494.1"/>
    </source>
</evidence>
<dbReference type="InterPro" id="IPR025309">
    <property type="entry name" value="KTSC_dom"/>
</dbReference>